<dbReference type="Proteomes" id="UP000838878">
    <property type="component" value="Chromosome 6"/>
</dbReference>
<proteinExistence type="predicted"/>
<feature type="compositionally biased region" description="Basic and acidic residues" evidence="1">
    <location>
        <begin position="30"/>
        <end position="51"/>
    </location>
</feature>
<protein>
    <submittedName>
        <fullName evidence="2">Uncharacterized protein</fullName>
    </submittedName>
</protein>
<gene>
    <name evidence="2" type="ORF">BINO364_LOCUS12275</name>
</gene>
<evidence type="ECO:0000256" key="1">
    <source>
        <dbReference type="SAM" id="MobiDB-lite"/>
    </source>
</evidence>
<sequence>MPEDTKKNSEKGKGDAKEQRRRRGRQHAAPVEKKIENKPEPPKVTEPEKPAYEPPGPEFYKSLKRETDDILKITEEANTKYKKKEIQSNWAKYEMPIETYEEIDEQENLGADYEALIQAPLSVGGHFQFKHEKSWDLTTGPSVYDKYFDINMENLNLALCTIPFYERNNIEITIFNESDLQSMNHRATKYKQKYYNDKNFTTPELEAQEKILSTLKSEDKHGMDPNITVKDNNEDNNDEKLKQFKDINLEQFEQEPESETSNLITKCSPKNEREVVINKASSEQIALNEDNDVSKVEKRNIIAAEHKEVIDNKITNVINDNDFDEVEKEIIGKNKSNEPKIQIKQLEPNIEQNQGKEVFVQKQEESVIISPKEEEAPKVETIVQKETKKPIIESPEDLEKWLDDFLDG</sequence>
<accession>A0A8J9UVG6</accession>
<evidence type="ECO:0000313" key="2">
    <source>
        <dbReference type="EMBL" id="CAH0726858.1"/>
    </source>
</evidence>
<feature type="non-terminal residue" evidence="2">
    <location>
        <position position="408"/>
    </location>
</feature>
<dbReference type="PANTHER" id="PTHR16524:SF2">
    <property type="entry name" value="CELL DEATH REGULATOR AVEN"/>
    <property type="match status" value="1"/>
</dbReference>
<dbReference type="EMBL" id="OV170226">
    <property type="protein sequence ID" value="CAH0726858.1"/>
    <property type="molecule type" value="Genomic_DNA"/>
</dbReference>
<reference evidence="2" key="1">
    <citation type="submission" date="2021-12" db="EMBL/GenBank/DDBJ databases">
        <authorList>
            <person name="Martin H S."/>
        </authorList>
    </citation>
    <scope>NUCLEOTIDE SEQUENCE</scope>
</reference>
<name>A0A8J9UVG6_9NEOP</name>
<feature type="compositionally biased region" description="Basic and acidic residues" evidence="1">
    <location>
        <begin position="1"/>
        <end position="18"/>
    </location>
</feature>
<evidence type="ECO:0000313" key="3">
    <source>
        <dbReference type="Proteomes" id="UP000838878"/>
    </source>
</evidence>
<dbReference type="PANTHER" id="PTHR16524">
    <property type="entry name" value="CELL DEATH REGULATOR AVEN"/>
    <property type="match status" value="1"/>
</dbReference>
<feature type="region of interest" description="Disordered" evidence="1">
    <location>
        <begin position="1"/>
        <end position="61"/>
    </location>
</feature>
<organism evidence="2 3">
    <name type="scientific">Brenthis ino</name>
    <name type="common">lesser marbled fritillary</name>
    <dbReference type="NCBI Taxonomy" id="405034"/>
    <lineage>
        <taxon>Eukaryota</taxon>
        <taxon>Metazoa</taxon>
        <taxon>Ecdysozoa</taxon>
        <taxon>Arthropoda</taxon>
        <taxon>Hexapoda</taxon>
        <taxon>Insecta</taxon>
        <taxon>Pterygota</taxon>
        <taxon>Neoptera</taxon>
        <taxon>Endopterygota</taxon>
        <taxon>Lepidoptera</taxon>
        <taxon>Glossata</taxon>
        <taxon>Ditrysia</taxon>
        <taxon>Papilionoidea</taxon>
        <taxon>Nymphalidae</taxon>
        <taxon>Heliconiinae</taxon>
        <taxon>Argynnini</taxon>
        <taxon>Brenthis</taxon>
    </lineage>
</organism>
<dbReference type="InterPro" id="IPR026187">
    <property type="entry name" value="Aven"/>
</dbReference>
<dbReference type="GO" id="GO:0010972">
    <property type="term" value="P:negative regulation of G2/M transition of mitotic cell cycle"/>
    <property type="evidence" value="ECO:0007669"/>
    <property type="project" value="TreeGrafter"/>
</dbReference>
<dbReference type="AlphaFoldDB" id="A0A8J9UVG6"/>
<keyword evidence="3" id="KW-1185">Reference proteome</keyword>
<dbReference type="OrthoDB" id="6338233at2759"/>